<comment type="function">
    <text evidence="4">Lytic transglycosylase with a strong preference for naked glycan strands that lack stem peptides.</text>
</comment>
<dbReference type="CDD" id="cd22268">
    <property type="entry name" value="DPBB_RlpA-like"/>
    <property type="match status" value="1"/>
</dbReference>
<dbReference type="Pfam" id="PF03330">
    <property type="entry name" value="DPBB_1"/>
    <property type="match status" value="1"/>
</dbReference>
<dbReference type="PROSITE" id="PS51724">
    <property type="entry name" value="SPOR"/>
    <property type="match status" value="1"/>
</dbReference>
<dbReference type="EC" id="4.2.2.-" evidence="4"/>
<feature type="region of interest" description="Disordered" evidence="6">
    <location>
        <begin position="27"/>
        <end position="58"/>
    </location>
</feature>
<dbReference type="SUPFAM" id="SSF110997">
    <property type="entry name" value="Sporulation related repeat"/>
    <property type="match status" value="1"/>
</dbReference>
<dbReference type="Gene3D" id="3.30.70.1070">
    <property type="entry name" value="Sporulation related repeat"/>
    <property type="match status" value="1"/>
</dbReference>
<reference evidence="8 9" key="1">
    <citation type="submission" date="2019-04" db="EMBL/GenBank/DDBJ databases">
        <authorList>
            <person name="Hwang J.C."/>
        </authorList>
    </citation>
    <scope>NUCLEOTIDE SEQUENCE [LARGE SCALE GENOMIC DNA]</scope>
    <source>
        <strain evidence="8 9">IMCC35001</strain>
    </source>
</reference>
<comment type="subcellular location">
    <subcellularLocation>
        <location evidence="4">Cell membrane</location>
        <topology evidence="4">Lipid-anchor</topology>
    </subcellularLocation>
</comment>
<dbReference type="InterPro" id="IPR012997">
    <property type="entry name" value="RplA"/>
</dbReference>
<comment type="similarity">
    <text evidence="4 5">Belongs to the RlpA family.</text>
</comment>
<dbReference type="GO" id="GO:0005886">
    <property type="term" value="C:plasma membrane"/>
    <property type="evidence" value="ECO:0007669"/>
    <property type="project" value="UniProtKB-SubCell"/>
</dbReference>
<keyword evidence="1" id="KW-0732">Signal</keyword>
<dbReference type="EMBL" id="SWCI01000004">
    <property type="protein sequence ID" value="TKB49490.1"/>
    <property type="molecule type" value="Genomic_DNA"/>
</dbReference>
<dbReference type="GO" id="GO:0071555">
    <property type="term" value="P:cell wall organization"/>
    <property type="evidence" value="ECO:0007669"/>
    <property type="project" value="UniProtKB-KW"/>
</dbReference>
<dbReference type="GO" id="GO:0008932">
    <property type="term" value="F:lytic endotransglycosylase activity"/>
    <property type="evidence" value="ECO:0007669"/>
    <property type="project" value="UniProtKB-UniRule"/>
</dbReference>
<dbReference type="GO" id="GO:0009279">
    <property type="term" value="C:cell outer membrane"/>
    <property type="evidence" value="ECO:0007669"/>
    <property type="project" value="TreeGrafter"/>
</dbReference>
<dbReference type="InterPro" id="IPR036908">
    <property type="entry name" value="RlpA-like_sf"/>
</dbReference>
<keyword evidence="2 4" id="KW-0456">Lyase</keyword>
<evidence type="ECO:0000256" key="2">
    <source>
        <dbReference type="ARBA" id="ARBA00023239"/>
    </source>
</evidence>
<evidence type="ECO:0000313" key="9">
    <source>
        <dbReference type="Proteomes" id="UP000305674"/>
    </source>
</evidence>
<comment type="caution">
    <text evidence="8">The sequence shown here is derived from an EMBL/GenBank/DDBJ whole genome shotgun (WGS) entry which is preliminary data.</text>
</comment>
<keyword evidence="3 4" id="KW-0961">Cell wall biogenesis/degradation</keyword>
<evidence type="ECO:0000256" key="4">
    <source>
        <dbReference type="HAMAP-Rule" id="MF_02071"/>
    </source>
</evidence>
<sequence length="267" mass="29221">MSSLKLSLLVTLALVLVAGCSGGRYQISQDRAPSNAPDLGKLEQPRPRYEPPSKQGNRDYVVLGRNYQVMKTASGYREEGTASWYGAKFHGHLTSNGETYDMYGFSAAHKSLPLPTYLRVTNLDNGLSVVVRANDRGPFHGDRLIDLSYAAAFHLGMLKQGTARVRIEALATEPSPAPLLPKAQVNQYLQLTASSNEQALKQLADKLEQQYGVGSRLLLQGGLYKLQLGPIADPFHSREMLETLKASGYPGAFTIYESSASPETFVR</sequence>
<protein>
    <recommendedName>
        <fullName evidence="4">Endolytic peptidoglycan transglycosylase RlpA</fullName>
        <ecNumber evidence="4">4.2.2.-</ecNumber>
    </recommendedName>
</protein>
<evidence type="ECO:0000313" key="8">
    <source>
        <dbReference type="EMBL" id="TKB49490.1"/>
    </source>
</evidence>
<evidence type="ECO:0000256" key="5">
    <source>
        <dbReference type="RuleBase" id="RU003495"/>
    </source>
</evidence>
<dbReference type="InterPro" id="IPR007730">
    <property type="entry name" value="SPOR-like_dom"/>
</dbReference>
<dbReference type="GO" id="GO:0042834">
    <property type="term" value="F:peptidoglycan binding"/>
    <property type="evidence" value="ECO:0007669"/>
    <property type="project" value="InterPro"/>
</dbReference>
<dbReference type="InterPro" id="IPR009009">
    <property type="entry name" value="RlpA-like_DPBB"/>
</dbReference>
<name>A0A4U1BGD2_9GAMM</name>
<gene>
    <name evidence="4" type="primary">rlpA</name>
    <name evidence="8" type="ORF">FCL40_09215</name>
</gene>
<keyword evidence="4" id="KW-0564">Palmitate</keyword>
<feature type="domain" description="SPOR" evidence="7">
    <location>
        <begin position="181"/>
        <end position="257"/>
    </location>
</feature>
<dbReference type="Proteomes" id="UP000305674">
    <property type="component" value="Unassembled WGS sequence"/>
</dbReference>
<dbReference type="SUPFAM" id="SSF50685">
    <property type="entry name" value="Barwin-like endoglucanases"/>
    <property type="match status" value="1"/>
</dbReference>
<dbReference type="OrthoDB" id="9779128at2"/>
<dbReference type="RefSeq" id="WP_136852992.1">
    <property type="nucleotide sequence ID" value="NZ_SWCI01000004.1"/>
</dbReference>
<feature type="compositionally biased region" description="Basic and acidic residues" evidence="6">
    <location>
        <begin position="40"/>
        <end position="51"/>
    </location>
</feature>
<keyword evidence="9" id="KW-1185">Reference proteome</keyword>
<dbReference type="AlphaFoldDB" id="A0A4U1BGD2"/>
<dbReference type="PANTHER" id="PTHR34183">
    <property type="entry name" value="ENDOLYTIC PEPTIDOGLYCAN TRANSGLYCOSYLASE RLPA"/>
    <property type="match status" value="1"/>
</dbReference>
<dbReference type="Pfam" id="PF05036">
    <property type="entry name" value="SPOR"/>
    <property type="match status" value="1"/>
</dbReference>
<dbReference type="PROSITE" id="PS51257">
    <property type="entry name" value="PROKAR_LIPOPROTEIN"/>
    <property type="match status" value="1"/>
</dbReference>
<organism evidence="8 9">
    <name type="scientific">Ferrimonas sediminicola</name>
    <dbReference type="NCBI Taxonomy" id="2569538"/>
    <lineage>
        <taxon>Bacteria</taxon>
        <taxon>Pseudomonadati</taxon>
        <taxon>Pseudomonadota</taxon>
        <taxon>Gammaproteobacteria</taxon>
        <taxon>Alteromonadales</taxon>
        <taxon>Ferrimonadaceae</taxon>
        <taxon>Ferrimonas</taxon>
    </lineage>
</organism>
<keyword evidence="4" id="KW-0472">Membrane</keyword>
<dbReference type="InterPro" id="IPR036680">
    <property type="entry name" value="SPOR-like_sf"/>
</dbReference>
<dbReference type="GO" id="GO:0000270">
    <property type="term" value="P:peptidoglycan metabolic process"/>
    <property type="evidence" value="ECO:0007669"/>
    <property type="project" value="UniProtKB-UniRule"/>
</dbReference>
<evidence type="ECO:0000256" key="3">
    <source>
        <dbReference type="ARBA" id="ARBA00023316"/>
    </source>
</evidence>
<dbReference type="Gene3D" id="2.40.40.10">
    <property type="entry name" value="RlpA-like domain"/>
    <property type="match status" value="1"/>
</dbReference>
<accession>A0A4U1BGD2</accession>
<dbReference type="HAMAP" id="MF_02071">
    <property type="entry name" value="RlpA"/>
    <property type="match status" value="1"/>
</dbReference>
<proteinExistence type="inferred from homology"/>
<dbReference type="InterPro" id="IPR034718">
    <property type="entry name" value="RlpA"/>
</dbReference>
<evidence type="ECO:0000256" key="1">
    <source>
        <dbReference type="ARBA" id="ARBA00022729"/>
    </source>
</evidence>
<evidence type="ECO:0000259" key="7">
    <source>
        <dbReference type="PROSITE" id="PS51724"/>
    </source>
</evidence>
<keyword evidence="4" id="KW-1003">Cell membrane</keyword>
<evidence type="ECO:0000256" key="6">
    <source>
        <dbReference type="SAM" id="MobiDB-lite"/>
    </source>
</evidence>
<dbReference type="NCBIfam" id="TIGR00413">
    <property type="entry name" value="rlpA"/>
    <property type="match status" value="1"/>
</dbReference>
<dbReference type="PANTHER" id="PTHR34183:SF1">
    <property type="entry name" value="ENDOLYTIC PEPTIDOGLYCAN TRANSGLYCOSYLASE RLPA"/>
    <property type="match status" value="1"/>
</dbReference>
<keyword evidence="4" id="KW-0449">Lipoprotein</keyword>